<sequence>MKTKAIKPLPPVKRYDRVKSEVKMNTSRREKYASDPEYRALMLARAEKHRLAKAAAQGRTPTCDYNKKMRDYIASGLFARHGRIRVNTATGRKVQTLTTLEMSAVLGRSAELFNGWLRKGYILEPDLVVSSSRGPSFRAYSVPVARKVMLAVISVIRGPTGHLRACHCPQLNKLQGRST</sequence>
<evidence type="ECO:0000313" key="1">
    <source>
        <dbReference type="EMBL" id="CAB4162661.1"/>
    </source>
</evidence>
<organism evidence="1">
    <name type="scientific">uncultured Caudovirales phage</name>
    <dbReference type="NCBI Taxonomy" id="2100421"/>
    <lineage>
        <taxon>Viruses</taxon>
        <taxon>Duplodnaviria</taxon>
        <taxon>Heunggongvirae</taxon>
        <taxon>Uroviricota</taxon>
        <taxon>Caudoviricetes</taxon>
        <taxon>Peduoviridae</taxon>
        <taxon>Maltschvirus</taxon>
        <taxon>Maltschvirus maltsch</taxon>
    </lineage>
</organism>
<accession>A0A6J5NZR8</accession>
<proteinExistence type="predicted"/>
<name>A0A6J5NZR8_9CAUD</name>
<dbReference type="EMBL" id="LR796738">
    <property type="protein sequence ID" value="CAB4162661.1"/>
    <property type="molecule type" value="Genomic_DNA"/>
</dbReference>
<protein>
    <submittedName>
        <fullName evidence="1">Uncharacterized protein</fullName>
    </submittedName>
</protein>
<reference evidence="1" key="1">
    <citation type="submission" date="2020-04" db="EMBL/GenBank/DDBJ databases">
        <authorList>
            <person name="Chiriac C."/>
            <person name="Salcher M."/>
            <person name="Ghai R."/>
            <person name="Kavagutti S V."/>
        </authorList>
    </citation>
    <scope>NUCLEOTIDE SEQUENCE</scope>
</reference>
<gene>
    <name evidence="1" type="ORF">UFOVP783_88</name>
</gene>